<dbReference type="GO" id="GO:0042445">
    <property type="term" value="P:hormone metabolic process"/>
    <property type="evidence" value="ECO:0007669"/>
    <property type="project" value="UniProtKB-ARBA"/>
</dbReference>
<evidence type="ECO:0000259" key="10">
    <source>
        <dbReference type="SMART" id="SM00822"/>
    </source>
</evidence>
<evidence type="ECO:0000313" key="11">
    <source>
        <dbReference type="EMBL" id="ATG51184.1"/>
    </source>
</evidence>
<keyword evidence="4" id="KW-0521">NADP</keyword>
<keyword evidence="8" id="KW-0472">Membrane</keyword>
<evidence type="ECO:0000256" key="4">
    <source>
        <dbReference type="ARBA" id="ARBA00022857"/>
    </source>
</evidence>
<feature type="domain" description="Ketoreductase" evidence="10">
    <location>
        <begin position="10"/>
        <end position="191"/>
    </location>
</feature>
<accession>A0A291GMI7</accession>
<dbReference type="KEGG" id="brz:CFK38_06335"/>
<evidence type="ECO:0000256" key="6">
    <source>
        <dbReference type="ARBA" id="ARBA00023002"/>
    </source>
</evidence>
<reference evidence="12" key="1">
    <citation type="submission" date="2017-09" db="EMBL/GenBank/DDBJ databases">
        <title>Brachybacterium sp. VM2412.</title>
        <authorList>
            <person name="Tak E.J."/>
            <person name="Bae J.-W."/>
        </authorList>
    </citation>
    <scope>NUCLEOTIDE SEQUENCE [LARGE SCALE GENOMIC DNA]</scope>
    <source>
        <strain evidence="12">VM2412</strain>
    </source>
</reference>
<protein>
    <submittedName>
        <fullName evidence="11">Short-chain dehydrogenase</fullName>
    </submittedName>
</protein>
<dbReference type="PROSITE" id="PS00061">
    <property type="entry name" value="ADH_SHORT"/>
    <property type="match status" value="1"/>
</dbReference>
<evidence type="ECO:0000256" key="1">
    <source>
        <dbReference type="ARBA" id="ARBA00004141"/>
    </source>
</evidence>
<sequence length="275" mass="29775">MYHGTSLLDARVLITGGARGLGRQLALEAARRGADVTIWDLDLSRAEAVVAEIRAVGATAVTARVDVTDREQITAAAHQAGPQDVVINNAGIITGKRLLEASDEEIRRTFELNTLALFWVTRAFLPGMLERDRGTVATIASAAGLAGVARQTDYSASKWAAIGFTESLRAELRGDSSGAGTFVMCPFFIDTGMFDGVTTKFPRLLPILKEQEVARQALSAIESGKEQIITPWLARLLPAARILPVRLFDRGLDLLGINHTMDEFVGRHDPEAPQR</sequence>
<dbReference type="PRINTS" id="PR00080">
    <property type="entry name" value="SDRFAMILY"/>
</dbReference>
<dbReference type="CDD" id="cd05339">
    <property type="entry name" value="17beta-HSDXI-like_SDR_c"/>
    <property type="match status" value="1"/>
</dbReference>
<keyword evidence="7" id="KW-0443">Lipid metabolism</keyword>
<gene>
    <name evidence="11" type="ORF">CFK38_06335</name>
</gene>
<dbReference type="Pfam" id="PF00106">
    <property type="entry name" value="adh_short"/>
    <property type="match status" value="1"/>
</dbReference>
<dbReference type="GO" id="GO:0006720">
    <property type="term" value="P:isoprenoid metabolic process"/>
    <property type="evidence" value="ECO:0007669"/>
    <property type="project" value="UniProtKB-ARBA"/>
</dbReference>
<dbReference type="InterPro" id="IPR002347">
    <property type="entry name" value="SDR_fam"/>
</dbReference>
<dbReference type="InterPro" id="IPR020904">
    <property type="entry name" value="Sc_DH/Rdtase_CS"/>
</dbReference>
<dbReference type="OrthoDB" id="4523082at2"/>
<dbReference type="FunFam" id="3.40.50.720:FF:000131">
    <property type="entry name" value="Short-chain dehydrogenase/reductase 3"/>
    <property type="match status" value="1"/>
</dbReference>
<dbReference type="GO" id="GO:0006066">
    <property type="term" value="P:alcohol metabolic process"/>
    <property type="evidence" value="ECO:0007669"/>
    <property type="project" value="UniProtKB-ARBA"/>
</dbReference>
<dbReference type="PRINTS" id="PR00081">
    <property type="entry name" value="GDHRDH"/>
</dbReference>
<dbReference type="SMART" id="SM00822">
    <property type="entry name" value="PKS_KR"/>
    <property type="match status" value="1"/>
</dbReference>
<evidence type="ECO:0000256" key="7">
    <source>
        <dbReference type="ARBA" id="ARBA00023098"/>
    </source>
</evidence>
<dbReference type="InterPro" id="IPR057326">
    <property type="entry name" value="KR_dom"/>
</dbReference>
<dbReference type="PANTHER" id="PTHR24322:SF736">
    <property type="entry name" value="RETINOL DEHYDROGENASE 10"/>
    <property type="match status" value="1"/>
</dbReference>
<keyword evidence="6" id="KW-0560">Oxidoreductase</keyword>
<keyword evidence="5" id="KW-1133">Transmembrane helix</keyword>
<evidence type="ECO:0000256" key="9">
    <source>
        <dbReference type="RuleBase" id="RU000363"/>
    </source>
</evidence>
<dbReference type="GO" id="GO:0016020">
    <property type="term" value="C:membrane"/>
    <property type="evidence" value="ECO:0007669"/>
    <property type="project" value="UniProtKB-SubCell"/>
</dbReference>
<dbReference type="InterPro" id="IPR036291">
    <property type="entry name" value="NAD(P)-bd_dom_sf"/>
</dbReference>
<proteinExistence type="inferred from homology"/>
<keyword evidence="12" id="KW-1185">Reference proteome</keyword>
<dbReference type="AlphaFoldDB" id="A0A291GMI7"/>
<evidence type="ECO:0000256" key="5">
    <source>
        <dbReference type="ARBA" id="ARBA00022989"/>
    </source>
</evidence>
<organism evidence="11 12">
    <name type="scientific">Brachybacterium vulturis</name>
    <dbReference type="NCBI Taxonomy" id="2017484"/>
    <lineage>
        <taxon>Bacteria</taxon>
        <taxon>Bacillati</taxon>
        <taxon>Actinomycetota</taxon>
        <taxon>Actinomycetes</taxon>
        <taxon>Micrococcales</taxon>
        <taxon>Dermabacteraceae</taxon>
        <taxon>Brachybacterium</taxon>
    </lineage>
</organism>
<dbReference type="Gene3D" id="3.40.50.720">
    <property type="entry name" value="NAD(P)-binding Rossmann-like Domain"/>
    <property type="match status" value="1"/>
</dbReference>
<dbReference type="EMBL" id="CP023563">
    <property type="protein sequence ID" value="ATG51184.1"/>
    <property type="molecule type" value="Genomic_DNA"/>
</dbReference>
<dbReference type="Proteomes" id="UP000218165">
    <property type="component" value="Chromosome"/>
</dbReference>
<evidence type="ECO:0000256" key="2">
    <source>
        <dbReference type="ARBA" id="ARBA00006484"/>
    </source>
</evidence>
<comment type="subcellular location">
    <subcellularLocation>
        <location evidence="1">Membrane</location>
        <topology evidence="1">Multi-pass membrane protein</topology>
    </subcellularLocation>
</comment>
<evidence type="ECO:0000256" key="8">
    <source>
        <dbReference type="ARBA" id="ARBA00023136"/>
    </source>
</evidence>
<dbReference type="PANTHER" id="PTHR24322">
    <property type="entry name" value="PKSB"/>
    <property type="match status" value="1"/>
</dbReference>
<dbReference type="RefSeq" id="WP_096802320.1">
    <property type="nucleotide sequence ID" value="NZ_CP023563.1"/>
</dbReference>
<dbReference type="SUPFAM" id="SSF51735">
    <property type="entry name" value="NAD(P)-binding Rossmann-fold domains"/>
    <property type="match status" value="1"/>
</dbReference>
<evidence type="ECO:0000313" key="12">
    <source>
        <dbReference type="Proteomes" id="UP000218165"/>
    </source>
</evidence>
<evidence type="ECO:0000256" key="3">
    <source>
        <dbReference type="ARBA" id="ARBA00022692"/>
    </source>
</evidence>
<comment type="similarity">
    <text evidence="2 9">Belongs to the short-chain dehydrogenases/reductases (SDR) family.</text>
</comment>
<dbReference type="GO" id="GO:0016616">
    <property type="term" value="F:oxidoreductase activity, acting on the CH-OH group of donors, NAD or NADP as acceptor"/>
    <property type="evidence" value="ECO:0007669"/>
    <property type="project" value="UniProtKB-ARBA"/>
</dbReference>
<keyword evidence="3" id="KW-0812">Transmembrane</keyword>
<name>A0A291GMI7_9MICO</name>